<evidence type="ECO:0000256" key="1">
    <source>
        <dbReference type="SAM" id="Phobius"/>
    </source>
</evidence>
<dbReference type="Proteomes" id="UP000053660">
    <property type="component" value="Unassembled WGS sequence"/>
</dbReference>
<evidence type="ECO:0000259" key="2">
    <source>
        <dbReference type="Pfam" id="PF01757"/>
    </source>
</evidence>
<dbReference type="PANTHER" id="PTHR11161:SF0">
    <property type="entry name" value="O-ACYLTRANSFERASE LIKE PROTEIN"/>
    <property type="match status" value="1"/>
</dbReference>
<feature type="transmembrane region" description="Helical" evidence="1">
    <location>
        <begin position="141"/>
        <end position="157"/>
    </location>
</feature>
<proteinExistence type="predicted"/>
<dbReference type="OrthoDB" id="207378at2759"/>
<accession>A0A0B1SH00</accession>
<reference evidence="3 4" key="1">
    <citation type="submission" date="2014-03" db="EMBL/GenBank/DDBJ databases">
        <title>Draft genome of the hookworm Oesophagostomum dentatum.</title>
        <authorList>
            <person name="Mitreva M."/>
        </authorList>
    </citation>
    <scope>NUCLEOTIDE SEQUENCE [LARGE SCALE GENOMIC DNA]</scope>
    <source>
        <strain evidence="3 4">OD-Hann</strain>
    </source>
</reference>
<dbReference type="Pfam" id="PF01757">
    <property type="entry name" value="Acyl_transf_3"/>
    <property type="match status" value="1"/>
</dbReference>
<evidence type="ECO:0000313" key="4">
    <source>
        <dbReference type="Proteomes" id="UP000053660"/>
    </source>
</evidence>
<keyword evidence="4" id="KW-1185">Reference proteome</keyword>
<name>A0A0B1SH00_OESDE</name>
<gene>
    <name evidence="3" type="ORF">OESDEN_17811</name>
</gene>
<feature type="transmembrane region" description="Helical" evidence="1">
    <location>
        <begin position="164"/>
        <end position="188"/>
    </location>
</feature>
<dbReference type="GO" id="GO:0016747">
    <property type="term" value="F:acyltransferase activity, transferring groups other than amino-acyl groups"/>
    <property type="evidence" value="ECO:0007669"/>
    <property type="project" value="InterPro"/>
</dbReference>
<dbReference type="InterPro" id="IPR002656">
    <property type="entry name" value="Acyl_transf_3_dom"/>
</dbReference>
<dbReference type="AlphaFoldDB" id="A0A0B1SH00"/>
<keyword evidence="1" id="KW-0812">Transmembrane</keyword>
<dbReference type="InterPro" id="IPR052728">
    <property type="entry name" value="O2_lipid_transport_reg"/>
</dbReference>
<evidence type="ECO:0000313" key="3">
    <source>
        <dbReference type="EMBL" id="KHJ82495.1"/>
    </source>
</evidence>
<dbReference type="EMBL" id="KN579134">
    <property type="protein sequence ID" value="KHJ82495.1"/>
    <property type="molecule type" value="Genomic_DNA"/>
</dbReference>
<feature type="transmembrane region" description="Helical" evidence="1">
    <location>
        <begin position="44"/>
        <end position="62"/>
    </location>
</feature>
<feature type="transmembrane region" description="Helical" evidence="1">
    <location>
        <begin position="74"/>
        <end position="101"/>
    </location>
</feature>
<sequence length="198" mass="23041">MMIFVGFYTVILPFTNGPYSATLTDYLGTVEQNVKVCQDYWWRILLYINNFYACYNILWYLALDMQFYVIAPIFLVALYIHVAFGLALIVLLCVVSVWYVYSITYWLDIPATMVGEYAMFSGATKINDFFSEYYEKPWARVPPYLVGIAVGYLIAYLQRKPPKFNWFIVVGGWIVALIAALLCVFGPYRYIKGDDNWK</sequence>
<keyword evidence="1" id="KW-0472">Membrane</keyword>
<dbReference type="PANTHER" id="PTHR11161">
    <property type="entry name" value="O-ACYLTRANSFERASE"/>
    <property type="match status" value="1"/>
</dbReference>
<protein>
    <recommendedName>
        <fullName evidence="2">Acyltransferase 3 domain-containing protein</fullName>
    </recommendedName>
</protein>
<feature type="domain" description="Acyltransferase 3" evidence="2">
    <location>
        <begin position="7"/>
        <end position="186"/>
    </location>
</feature>
<organism evidence="3 4">
    <name type="scientific">Oesophagostomum dentatum</name>
    <name type="common">Nodular worm</name>
    <dbReference type="NCBI Taxonomy" id="61180"/>
    <lineage>
        <taxon>Eukaryota</taxon>
        <taxon>Metazoa</taxon>
        <taxon>Ecdysozoa</taxon>
        <taxon>Nematoda</taxon>
        <taxon>Chromadorea</taxon>
        <taxon>Rhabditida</taxon>
        <taxon>Rhabditina</taxon>
        <taxon>Rhabditomorpha</taxon>
        <taxon>Strongyloidea</taxon>
        <taxon>Strongylidae</taxon>
        <taxon>Oesophagostomum</taxon>
    </lineage>
</organism>
<keyword evidence="1" id="KW-1133">Transmembrane helix</keyword>